<evidence type="ECO:0000256" key="1">
    <source>
        <dbReference type="ARBA" id="ARBA00023015"/>
    </source>
</evidence>
<evidence type="ECO:0000256" key="2">
    <source>
        <dbReference type="ARBA" id="ARBA00023125"/>
    </source>
</evidence>
<dbReference type="InterPro" id="IPR000524">
    <property type="entry name" value="Tscrpt_reg_HTH_GntR"/>
</dbReference>
<keyword evidence="1" id="KW-0805">Transcription regulation</keyword>
<dbReference type="InterPro" id="IPR036390">
    <property type="entry name" value="WH_DNA-bd_sf"/>
</dbReference>
<dbReference type="InterPro" id="IPR011711">
    <property type="entry name" value="GntR_C"/>
</dbReference>
<dbReference type="Gene3D" id="1.10.10.10">
    <property type="entry name" value="Winged helix-like DNA-binding domain superfamily/Winged helix DNA-binding domain"/>
    <property type="match status" value="1"/>
</dbReference>
<dbReference type="SUPFAM" id="SSF46785">
    <property type="entry name" value="Winged helix' DNA-binding domain"/>
    <property type="match status" value="1"/>
</dbReference>
<dbReference type="Gene3D" id="1.20.120.530">
    <property type="entry name" value="GntR ligand-binding domain-like"/>
    <property type="match status" value="1"/>
</dbReference>
<dbReference type="SMART" id="SM00345">
    <property type="entry name" value="HTH_GNTR"/>
    <property type="match status" value="1"/>
</dbReference>
<dbReference type="InterPro" id="IPR036388">
    <property type="entry name" value="WH-like_DNA-bd_sf"/>
</dbReference>
<dbReference type="Pfam" id="PF07729">
    <property type="entry name" value="FCD"/>
    <property type="match status" value="1"/>
</dbReference>
<dbReference type="GO" id="GO:0003677">
    <property type="term" value="F:DNA binding"/>
    <property type="evidence" value="ECO:0007669"/>
    <property type="project" value="UniProtKB-KW"/>
</dbReference>
<name>A0A917CL41_9NOCA</name>
<keyword evidence="6" id="KW-1185">Reference proteome</keyword>
<evidence type="ECO:0000313" key="5">
    <source>
        <dbReference type="EMBL" id="GGF92123.1"/>
    </source>
</evidence>
<gene>
    <name evidence="5" type="ORF">GCM10007304_02590</name>
</gene>
<reference evidence="5" key="1">
    <citation type="journal article" date="2014" name="Int. J. Syst. Evol. Microbiol.">
        <title>Complete genome sequence of Corynebacterium casei LMG S-19264T (=DSM 44701T), isolated from a smear-ripened cheese.</title>
        <authorList>
            <consortium name="US DOE Joint Genome Institute (JGI-PGF)"/>
            <person name="Walter F."/>
            <person name="Albersmeier A."/>
            <person name="Kalinowski J."/>
            <person name="Ruckert C."/>
        </authorList>
    </citation>
    <scope>NUCLEOTIDE SEQUENCE</scope>
    <source>
        <strain evidence="5">CCM 7905</strain>
    </source>
</reference>
<dbReference type="PRINTS" id="PR00035">
    <property type="entry name" value="HTHGNTR"/>
</dbReference>
<dbReference type="Pfam" id="PF00392">
    <property type="entry name" value="GntR"/>
    <property type="match status" value="1"/>
</dbReference>
<dbReference type="EMBL" id="BMCU01000001">
    <property type="protein sequence ID" value="GGF92123.1"/>
    <property type="molecule type" value="Genomic_DNA"/>
</dbReference>
<protein>
    <submittedName>
        <fullName evidence="5">GntR family transcriptional regulator</fullName>
    </submittedName>
</protein>
<dbReference type="AlphaFoldDB" id="A0A917CL41"/>
<keyword evidence="2" id="KW-0238">DNA-binding</keyword>
<accession>A0A917CL41</accession>
<evidence type="ECO:0000256" key="3">
    <source>
        <dbReference type="ARBA" id="ARBA00023163"/>
    </source>
</evidence>
<evidence type="ECO:0000259" key="4">
    <source>
        <dbReference type="PROSITE" id="PS50949"/>
    </source>
</evidence>
<dbReference type="GO" id="GO:0003700">
    <property type="term" value="F:DNA-binding transcription factor activity"/>
    <property type="evidence" value="ECO:0007669"/>
    <property type="project" value="InterPro"/>
</dbReference>
<dbReference type="PANTHER" id="PTHR43537">
    <property type="entry name" value="TRANSCRIPTIONAL REGULATOR, GNTR FAMILY"/>
    <property type="match status" value="1"/>
</dbReference>
<evidence type="ECO:0000313" key="6">
    <source>
        <dbReference type="Proteomes" id="UP000654257"/>
    </source>
</evidence>
<dbReference type="SUPFAM" id="SSF48008">
    <property type="entry name" value="GntR ligand-binding domain-like"/>
    <property type="match status" value="1"/>
</dbReference>
<dbReference type="SMART" id="SM00895">
    <property type="entry name" value="FCD"/>
    <property type="match status" value="1"/>
</dbReference>
<dbReference type="Proteomes" id="UP000654257">
    <property type="component" value="Unassembled WGS sequence"/>
</dbReference>
<proteinExistence type="predicted"/>
<dbReference type="CDD" id="cd07377">
    <property type="entry name" value="WHTH_GntR"/>
    <property type="match status" value="1"/>
</dbReference>
<reference evidence="5" key="2">
    <citation type="submission" date="2020-09" db="EMBL/GenBank/DDBJ databases">
        <authorList>
            <person name="Sun Q."/>
            <person name="Sedlacek I."/>
        </authorList>
    </citation>
    <scope>NUCLEOTIDE SEQUENCE</scope>
    <source>
        <strain evidence="5">CCM 7905</strain>
    </source>
</reference>
<dbReference type="PROSITE" id="PS50949">
    <property type="entry name" value="HTH_GNTR"/>
    <property type="match status" value="1"/>
</dbReference>
<dbReference type="InterPro" id="IPR008920">
    <property type="entry name" value="TF_FadR/GntR_C"/>
</dbReference>
<feature type="domain" description="HTH gntR-type" evidence="4">
    <location>
        <begin position="23"/>
        <end position="91"/>
    </location>
</feature>
<comment type="caution">
    <text evidence="5">The sequence shown here is derived from an EMBL/GenBank/DDBJ whole genome shotgun (WGS) entry which is preliminary data.</text>
</comment>
<sequence>MHHSDAMSLSDSWARKQPSTVRVGAAEAVLSDLRAAIEGGELVVGERLPSEAALATKFGVSRSVVREALRSTTTLGLTETHTGKGTFVVASEVAANPTFGAYTVDALREARPHIEVPAAALAAVRRTPEQADALRQLFDTMLAEPDPKTWVRLDAEFHLLIAQASGNDVFAAVIAQIRDALAGQSEMVNVLPDRRERSDIEHRSIVDAIVDGSGDDASEAMSRHLQHVQNALGRLRGDAVTAPPAAE</sequence>
<keyword evidence="3" id="KW-0804">Transcription</keyword>
<dbReference type="PANTHER" id="PTHR43537:SF24">
    <property type="entry name" value="GLUCONATE OPERON TRANSCRIPTIONAL REPRESSOR"/>
    <property type="match status" value="1"/>
</dbReference>
<organism evidence="5 6">
    <name type="scientific">Rhodococcoides trifolii</name>
    <dbReference type="NCBI Taxonomy" id="908250"/>
    <lineage>
        <taxon>Bacteria</taxon>
        <taxon>Bacillati</taxon>
        <taxon>Actinomycetota</taxon>
        <taxon>Actinomycetes</taxon>
        <taxon>Mycobacteriales</taxon>
        <taxon>Nocardiaceae</taxon>
        <taxon>Rhodococcoides</taxon>
    </lineage>
</organism>